<dbReference type="Pfam" id="PF12624">
    <property type="entry name" value="VPS13_N"/>
    <property type="match status" value="1"/>
</dbReference>
<keyword evidence="2" id="KW-0813">Transport</keyword>
<dbReference type="Proteomes" id="UP000274756">
    <property type="component" value="Unassembled WGS sequence"/>
</dbReference>
<dbReference type="InterPro" id="IPR026847">
    <property type="entry name" value="VPS13"/>
</dbReference>
<dbReference type="AlphaFoldDB" id="A0A3P7PG48"/>
<feature type="domain" description="Chorein N-terminal" evidence="3">
    <location>
        <begin position="5"/>
        <end position="715"/>
    </location>
</feature>
<dbReference type="GO" id="GO:0006623">
    <property type="term" value="P:protein targeting to vacuole"/>
    <property type="evidence" value="ECO:0007669"/>
    <property type="project" value="TreeGrafter"/>
</dbReference>
<dbReference type="GO" id="GO:0045053">
    <property type="term" value="P:protein retention in Golgi apparatus"/>
    <property type="evidence" value="ECO:0007669"/>
    <property type="project" value="TreeGrafter"/>
</dbReference>
<keyword evidence="5" id="KW-1185">Reference proteome</keyword>
<reference evidence="4 5" key="1">
    <citation type="submission" date="2018-11" db="EMBL/GenBank/DDBJ databases">
        <authorList>
            <consortium name="Pathogen Informatics"/>
        </authorList>
    </citation>
    <scope>NUCLEOTIDE SEQUENCE [LARGE SCALE GENOMIC DNA]</scope>
</reference>
<dbReference type="PANTHER" id="PTHR16166:SF93">
    <property type="entry name" value="INTERMEMBRANE LIPID TRANSFER PROTEIN VPS13"/>
    <property type="match status" value="1"/>
</dbReference>
<accession>A0A3P7PG48</accession>
<protein>
    <recommendedName>
        <fullName evidence="3">Chorein N-terminal domain-containing protein</fullName>
    </recommendedName>
</protein>
<evidence type="ECO:0000313" key="5">
    <source>
        <dbReference type="Proteomes" id="UP000274756"/>
    </source>
</evidence>
<dbReference type="InterPro" id="IPR026854">
    <property type="entry name" value="VPS13_N"/>
</dbReference>
<sequence length="727" mass="83368">MKKMVFESIVADLLNRFLGDFVDNLDASQLNIGIWGGDVTLTNLEVKETALDDFDLPFKLKFGYLSTLILKIPWKSLYTEPVIANVEGLYLIVVPNKGVVYNDEKAKKNEQESKQKTLLRLEENRKKQRRAAVPSVPIITESTSFSTSSLVLLSVSEPADAAADSFTEKMVAQIIKNLQIKIRSIHIRYEDKYTNRNRPFAAGITLEGLDFKTTDANWKETIHKGVVQIVFKLISLNNLSIYWNSESELFSDLNDREEIKQEMYVAIAAADKRPVKYKYILEPITMETKLSMNQKPEADGTNWKIPKIDLKLSMEMLTLSIDKLQYQDILLFLEGQERFTLAARYLKYRPNLNEYHGYYKEWWYFAYKSILEEMIRRKKKNWSWERMKNHRKLLRDYREAWLRKQTEKNLGSNEQKIIEKAEYELDVFNINIARQQADMEIDRRGLTRNEDQPQGWISWAKSWYVSLLPYSFLMWSTDQNNAESKTMSGVDIVSQFEKAMTPEEKAKLFAAIDYQENTPPTDYPKHFIENVVSVELKSLMIVVANALSMKFSTITANVQQRPSARAINIRCGIQSIAVNGCGQPMLSMVDDSSEWLNMLIDTNPYNRDEVNYDQYIKLVIAPTLLKYHAPAINTAIDALKPPESVRLNQLTAAAMSRYEEVKTHSVTGLAHAVEAKVKLVLDIHIAPATIVISETGIFGEDLSTLVVDLGLLTVRTIEDSAMAEGVF</sequence>
<evidence type="ECO:0000259" key="3">
    <source>
        <dbReference type="Pfam" id="PF12624"/>
    </source>
</evidence>
<proteinExistence type="inferred from homology"/>
<gene>
    <name evidence="4" type="ORF">DME_LOCUS3043</name>
</gene>
<dbReference type="PANTHER" id="PTHR16166">
    <property type="entry name" value="VACUOLAR PROTEIN SORTING-ASSOCIATED PROTEIN VPS13"/>
    <property type="match status" value="1"/>
</dbReference>
<comment type="similarity">
    <text evidence="1">Belongs to the VPS13 family.</text>
</comment>
<dbReference type="OrthoDB" id="428159at2759"/>
<dbReference type="STRING" id="318479.A0A3P7PG48"/>
<evidence type="ECO:0000256" key="2">
    <source>
        <dbReference type="ARBA" id="ARBA00022448"/>
    </source>
</evidence>
<name>A0A3P7PG48_DRAME</name>
<organism evidence="4 5">
    <name type="scientific">Dracunculus medinensis</name>
    <name type="common">Guinea worm</name>
    <dbReference type="NCBI Taxonomy" id="318479"/>
    <lineage>
        <taxon>Eukaryota</taxon>
        <taxon>Metazoa</taxon>
        <taxon>Ecdysozoa</taxon>
        <taxon>Nematoda</taxon>
        <taxon>Chromadorea</taxon>
        <taxon>Rhabditida</taxon>
        <taxon>Spirurina</taxon>
        <taxon>Dracunculoidea</taxon>
        <taxon>Dracunculidae</taxon>
        <taxon>Dracunculus</taxon>
    </lineage>
</organism>
<evidence type="ECO:0000256" key="1">
    <source>
        <dbReference type="ARBA" id="ARBA00006545"/>
    </source>
</evidence>
<dbReference type="EMBL" id="UYYG01000099">
    <property type="protein sequence ID" value="VDN53070.1"/>
    <property type="molecule type" value="Genomic_DNA"/>
</dbReference>
<evidence type="ECO:0000313" key="4">
    <source>
        <dbReference type="EMBL" id="VDN53070.1"/>
    </source>
</evidence>